<dbReference type="EC" id="2.7.1.100" evidence="3"/>
<dbReference type="InterPro" id="IPR002575">
    <property type="entry name" value="Aminoglycoside_PTrfase"/>
</dbReference>
<dbReference type="Gene3D" id="3.90.1200.10">
    <property type="match status" value="1"/>
</dbReference>
<keyword evidence="10" id="KW-1185">Reference proteome</keyword>
<evidence type="ECO:0000313" key="9">
    <source>
        <dbReference type="EMBL" id="KAF8769216.1"/>
    </source>
</evidence>
<name>A0A835FPH7_9POAL</name>
<dbReference type="GO" id="GO:0046522">
    <property type="term" value="F:S-methyl-5-thioribose kinase activity"/>
    <property type="evidence" value="ECO:0007669"/>
    <property type="project" value="UniProtKB-EC"/>
</dbReference>
<sequence length="425" mass="48219">MAAEAEQGFRPLDEASLVAYIKATPALASHLGGAAGLGSIEIKEVGDGNLNFVYIVKSTSGAIIIKQALPYVRCVGDSWPMTRERAYFEASTLREHGRLCPEHTPEVYHFDRAMSLMGMRYIEPPHIILRKGLIAGVEYPLLADHMSDYMAKTLFFTSLIYNNTTDHKQRVAQYCANVEMCRLTEQVVFSDPYRVSKFNRWTSPYLDKDAEAVREDDELKLEVAELKSMFIERAQALIHGDLHTGSIMVTPDSTQVIDPEFGFYGPMGFDIGAFLGNLILAYYSQNGHADQANDRKAYKKWILKTIEESWNLFQKKFVELWNKHKEGNGEAYLPDIYNSSDLLSLAQKKYMTNLFHDSLGFGSAKMIRRIVGIAHVEDLESIKDASKRAECERAALNCAKMLLKGRRQFETIEQVIEHIQSFDRE</sequence>
<dbReference type="OrthoDB" id="2461at2759"/>
<evidence type="ECO:0000256" key="4">
    <source>
        <dbReference type="ARBA" id="ARBA00022679"/>
    </source>
</evidence>
<evidence type="ECO:0000256" key="6">
    <source>
        <dbReference type="ARBA" id="ARBA00022777"/>
    </source>
</evidence>
<dbReference type="NCBIfam" id="TIGR01767">
    <property type="entry name" value="MTRK"/>
    <property type="match status" value="1"/>
</dbReference>
<dbReference type="PANTHER" id="PTHR34273">
    <property type="entry name" value="METHYLTHIORIBOSE KINASE"/>
    <property type="match status" value="1"/>
</dbReference>
<dbReference type="InterPro" id="IPR011009">
    <property type="entry name" value="Kinase-like_dom_sf"/>
</dbReference>
<evidence type="ECO:0000313" key="10">
    <source>
        <dbReference type="Proteomes" id="UP000636709"/>
    </source>
</evidence>
<evidence type="ECO:0000256" key="1">
    <source>
        <dbReference type="ARBA" id="ARBA00010165"/>
    </source>
</evidence>
<accession>A0A835FPH7</accession>
<comment type="similarity">
    <text evidence="1">Belongs to the methylthioribose kinase family.</text>
</comment>
<dbReference type="AlphaFoldDB" id="A0A835FPH7"/>
<evidence type="ECO:0000256" key="7">
    <source>
        <dbReference type="ARBA" id="ARBA00022840"/>
    </source>
</evidence>
<dbReference type="Gene3D" id="3.30.200.20">
    <property type="entry name" value="Phosphorylase Kinase, domain 1"/>
    <property type="match status" value="1"/>
</dbReference>
<organism evidence="9 10">
    <name type="scientific">Digitaria exilis</name>
    <dbReference type="NCBI Taxonomy" id="1010633"/>
    <lineage>
        <taxon>Eukaryota</taxon>
        <taxon>Viridiplantae</taxon>
        <taxon>Streptophyta</taxon>
        <taxon>Embryophyta</taxon>
        <taxon>Tracheophyta</taxon>
        <taxon>Spermatophyta</taxon>
        <taxon>Magnoliopsida</taxon>
        <taxon>Liliopsida</taxon>
        <taxon>Poales</taxon>
        <taxon>Poaceae</taxon>
        <taxon>PACMAD clade</taxon>
        <taxon>Panicoideae</taxon>
        <taxon>Panicodae</taxon>
        <taxon>Paniceae</taxon>
        <taxon>Anthephorinae</taxon>
        <taxon>Digitaria</taxon>
    </lineage>
</organism>
<evidence type="ECO:0000256" key="5">
    <source>
        <dbReference type="ARBA" id="ARBA00022741"/>
    </source>
</evidence>
<evidence type="ECO:0000259" key="8">
    <source>
        <dbReference type="Pfam" id="PF01636"/>
    </source>
</evidence>
<dbReference type="Proteomes" id="UP000636709">
    <property type="component" value="Unassembled WGS sequence"/>
</dbReference>
<keyword evidence="5" id="KW-0547">Nucleotide-binding</keyword>
<dbReference type="SUPFAM" id="SSF56112">
    <property type="entry name" value="Protein kinase-like (PK-like)"/>
    <property type="match status" value="1"/>
</dbReference>
<evidence type="ECO:0000256" key="2">
    <source>
        <dbReference type="ARBA" id="ARBA00011738"/>
    </source>
</evidence>
<dbReference type="EMBL" id="JACEFO010000450">
    <property type="protein sequence ID" value="KAF8769216.1"/>
    <property type="molecule type" value="Genomic_DNA"/>
</dbReference>
<comment type="caution">
    <text evidence="9">The sequence shown here is derived from an EMBL/GenBank/DDBJ whole genome shotgun (WGS) entry which is preliminary data.</text>
</comment>
<evidence type="ECO:0000256" key="3">
    <source>
        <dbReference type="ARBA" id="ARBA00012128"/>
    </source>
</evidence>
<dbReference type="InterPro" id="IPR009212">
    <property type="entry name" value="Methylthioribose_kinase"/>
</dbReference>
<keyword evidence="6" id="KW-0418">Kinase</keyword>
<keyword evidence="7" id="KW-0067">ATP-binding</keyword>
<proteinExistence type="inferred from homology"/>
<dbReference type="GO" id="GO:0009086">
    <property type="term" value="P:methionine biosynthetic process"/>
    <property type="evidence" value="ECO:0007669"/>
    <property type="project" value="InterPro"/>
</dbReference>
<protein>
    <recommendedName>
        <fullName evidence="3">S-methyl-5-thioribose kinase</fullName>
        <ecNumber evidence="3">2.7.1.100</ecNumber>
    </recommendedName>
</protein>
<dbReference type="PIRSF" id="PIRSF031134">
    <property type="entry name" value="MTRK"/>
    <property type="match status" value="1"/>
</dbReference>
<feature type="domain" description="Aminoglycoside phosphotransferase" evidence="8">
    <location>
        <begin position="42"/>
        <end position="281"/>
    </location>
</feature>
<dbReference type="Pfam" id="PF01636">
    <property type="entry name" value="APH"/>
    <property type="match status" value="1"/>
</dbReference>
<dbReference type="GO" id="GO:0005524">
    <property type="term" value="F:ATP binding"/>
    <property type="evidence" value="ECO:0007669"/>
    <property type="project" value="UniProtKB-KW"/>
</dbReference>
<reference evidence="9" key="1">
    <citation type="submission" date="2020-07" db="EMBL/GenBank/DDBJ databases">
        <title>Genome sequence and genetic diversity analysis of an under-domesticated orphan crop, white fonio (Digitaria exilis).</title>
        <authorList>
            <person name="Bennetzen J.L."/>
            <person name="Chen S."/>
            <person name="Ma X."/>
            <person name="Wang X."/>
            <person name="Yssel A.E.J."/>
            <person name="Chaluvadi S.R."/>
            <person name="Johnson M."/>
            <person name="Gangashetty P."/>
            <person name="Hamidou F."/>
            <person name="Sanogo M.D."/>
            <person name="Zwaenepoel A."/>
            <person name="Wallace J."/>
            <person name="Van De Peer Y."/>
            <person name="Van Deynze A."/>
        </authorList>
    </citation>
    <scope>NUCLEOTIDE SEQUENCE</scope>
    <source>
        <tissue evidence="9">Leaves</tissue>
    </source>
</reference>
<keyword evidence="4" id="KW-0808">Transferase</keyword>
<dbReference type="PANTHER" id="PTHR34273:SF2">
    <property type="entry name" value="METHYLTHIORIBOSE KINASE"/>
    <property type="match status" value="1"/>
</dbReference>
<gene>
    <name evidence="9" type="ORF">HU200_006720</name>
</gene>
<comment type="subunit">
    <text evidence="2">Homodimer.</text>
</comment>